<dbReference type="OrthoDB" id="5659842at2"/>
<name>A0A0W0XZM4_9GAMM</name>
<dbReference type="GO" id="GO:0016788">
    <property type="term" value="F:hydrolase activity, acting on ester bonds"/>
    <property type="evidence" value="ECO:0007669"/>
    <property type="project" value="InterPro"/>
</dbReference>
<comment type="caution">
    <text evidence="2">The sequence shown here is derived from an EMBL/GenBank/DDBJ whole genome shotgun (WGS) entry which is preliminary data.</text>
</comment>
<reference evidence="2 3" key="1">
    <citation type="submission" date="2015-11" db="EMBL/GenBank/DDBJ databases">
        <title>Genomic analysis of 38 Legionella species identifies large and diverse effector repertoires.</title>
        <authorList>
            <person name="Burstein D."/>
            <person name="Amaro F."/>
            <person name="Zusman T."/>
            <person name="Lifshitz Z."/>
            <person name="Cohen O."/>
            <person name="Gilbert J.A."/>
            <person name="Pupko T."/>
            <person name="Shuman H.A."/>
            <person name="Segal G."/>
        </authorList>
    </citation>
    <scope>NUCLEOTIDE SEQUENCE [LARGE SCALE GENOMIC DNA]</scope>
    <source>
        <strain evidence="2 3">CDC#1442-AUS-E</strain>
    </source>
</reference>
<dbReference type="PATRIC" id="fig|45073.5.peg.1598"/>
<dbReference type="EMBL" id="LNYS01000008">
    <property type="protein sequence ID" value="KTD50187.1"/>
    <property type="molecule type" value="Genomic_DNA"/>
</dbReference>
<dbReference type="CDD" id="cd01846">
    <property type="entry name" value="fatty_acyltransferase_like"/>
    <property type="match status" value="1"/>
</dbReference>
<sequence length="470" mass="54358">MSPEKISYFVLMGDSLTDRGTIANKYLWGCIPMSWITGLDKKSPDGRFTNGYAWSDHLSAGIAEDFIIKEVGKEYKMDATDISDAVIAHDSKVRAHVQDSYDLDDDLVVRYKGVDFVRNYSEGGLSAHDYSWVPSSSLSRFFNRMVVSTLEEMREKMIKYDETHQVSNTQKKSTLVIEWSGANDLITVNERPTIGEAKKALKARVENVEELIKKGYSNFILFNLPDLSFTPMYQQKSEYERENAQSCSLYFNEQLRLACNELKIRYPHCSIECFDINSLFTDIIQHPLKWGFDPEKVSTPYYGSADFYNEDGSSPAKGYIFWDTIHPSADMHALLAHHFYLKYQFKYNFIAPDFLGESQRKEASSTISELRRQFIQEYGTRLAKDKNSFFGSLYRSNIDYKNASLEEIFRHALYEKGYRTRASITHLNWIDKKGNITLKVPPLETAKMVVEAKEGIRRERPEDERLSKRM</sequence>
<dbReference type="Gene3D" id="3.40.50.1110">
    <property type="entry name" value="SGNH hydrolase"/>
    <property type="match status" value="1"/>
</dbReference>
<organism evidence="2 3">
    <name type="scientific">Legionella quinlivanii</name>
    <dbReference type="NCBI Taxonomy" id="45073"/>
    <lineage>
        <taxon>Bacteria</taxon>
        <taxon>Pseudomonadati</taxon>
        <taxon>Pseudomonadota</taxon>
        <taxon>Gammaproteobacteria</taxon>
        <taxon>Legionellales</taxon>
        <taxon>Legionellaceae</taxon>
        <taxon>Legionella</taxon>
    </lineage>
</organism>
<dbReference type="Pfam" id="PF00657">
    <property type="entry name" value="Lipase_GDSL"/>
    <property type="match status" value="1"/>
</dbReference>
<dbReference type="RefSeq" id="WP_065236160.1">
    <property type="nucleotide sequence ID" value="NZ_CAAAIK010000001.1"/>
</dbReference>
<dbReference type="Proteomes" id="UP000054618">
    <property type="component" value="Unassembled WGS sequence"/>
</dbReference>
<gene>
    <name evidence="2" type="ORF">Lqui_1512</name>
</gene>
<evidence type="ECO:0000256" key="1">
    <source>
        <dbReference type="ARBA" id="ARBA00022801"/>
    </source>
</evidence>
<accession>A0A0W0XZM4</accession>
<dbReference type="AlphaFoldDB" id="A0A0W0XZM4"/>
<keyword evidence="3" id="KW-1185">Reference proteome</keyword>
<proteinExistence type="predicted"/>
<dbReference type="InterPro" id="IPR001087">
    <property type="entry name" value="GDSL"/>
</dbReference>
<dbReference type="PANTHER" id="PTHR45648:SF22">
    <property type="entry name" value="GDSL LIPASE_ACYLHYDROLASE FAMILY PROTEIN (AFU_ORTHOLOGUE AFUA_4G14700)"/>
    <property type="match status" value="1"/>
</dbReference>
<dbReference type="STRING" id="45073.Lqui_1512"/>
<dbReference type="InterPro" id="IPR051058">
    <property type="entry name" value="GDSL_Est/Lipase"/>
</dbReference>
<dbReference type="SUPFAM" id="SSF52266">
    <property type="entry name" value="SGNH hydrolase"/>
    <property type="match status" value="1"/>
</dbReference>
<dbReference type="InterPro" id="IPR036514">
    <property type="entry name" value="SGNH_hydro_sf"/>
</dbReference>
<evidence type="ECO:0000313" key="3">
    <source>
        <dbReference type="Proteomes" id="UP000054618"/>
    </source>
</evidence>
<evidence type="ECO:0000313" key="2">
    <source>
        <dbReference type="EMBL" id="KTD50187.1"/>
    </source>
</evidence>
<dbReference type="PANTHER" id="PTHR45648">
    <property type="entry name" value="GDSL LIPASE/ACYLHYDROLASE FAMILY PROTEIN (AFU_ORTHOLOGUE AFUA_4G14700)"/>
    <property type="match status" value="1"/>
</dbReference>
<protein>
    <submittedName>
        <fullName evidence="2">Putative thermolabile hemolysin</fullName>
    </submittedName>
</protein>
<keyword evidence="1" id="KW-0378">Hydrolase</keyword>